<name>A0A2A5RZE0_9LACT</name>
<comment type="caution">
    <text evidence="1">The sequence shown here is derived from an EMBL/GenBank/DDBJ whole genome shotgun (WGS) entry which is preliminary data.</text>
</comment>
<gene>
    <name evidence="1" type="ORF">RU86_GL000242</name>
</gene>
<organism evidence="1 2">
    <name type="scientific">Pseudolactococcus piscium</name>
    <dbReference type="NCBI Taxonomy" id="1364"/>
    <lineage>
        <taxon>Bacteria</taxon>
        <taxon>Bacillati</taxon>
        <taxon>Bacillota</taxon>
        <taxon>Bacilli</taxon>
        <taxon>Lactobacillales</taxon>
        <taxon>Streptococcaceae</taxon>
        <taxon>Pseudolactococcus</taxon>
    </lineage>
</organism>
<dbReference type="AlphaFoldDB" id="A0A2A5RZE0"/>
<evidence type="ECO:0000313" key="2">
    <source>
        <dbReference type="Proteomes" id="UP000218282"/>
    </source>
</evidence>
<evidence type="ECO:0008006" key="3">
    <source>
        <dbReference type="Google" id="ProtNLM"/>
    </source>
</evidence>
<evidence type="ECO:0000313" key="1">
    <source>
        <dbReference type="EMBL" id="PCS06583.1"/>
    </source>
</evidence>
<dbReference type="Proteomes" id="UP000218282">
    <property type="component" value="Unassembled WGS sequence"/>
</dbReference>
<keyword evidence="2" id="KW-1185">Reference proteome</keyword>
<sequence>MGKQFHHRFFTAKKAMNQLKWMSTQHILSIYDCAYSLA</sequence>
<accession>A0A2A5RZE0</accession>
<dbReference type="EMBL" id="JXJW01000010">
    <property type="protein sequence ID" value="PCS06583.1"/>
    <property type="molecule type" value="Genomic_DNA"/>
</dbReference>
<reference evidence="1 2" key="1">
    <citation type="submission" date="2014-12" db="EMBL/GenBank/DDBJ databases">
        <title>Draft genome sequences of 10 type strains of Lactococcus.</title>
        <authorList>
            <person name="Sun Z."/>
            <person name="Zhong Z."/>
            <person name="Liu W."/>
            <person name="Zhang W."/>
            <person name="Zhang H."/>
        </authorList>
    </citation>
    <scope>NUCLEOTIDE SEQUENCE [LARGE SCALE GENOMIC DNA]</scope>
    <source>
        <strain evidence="1 2">DSM 6634</strain>
    </source>
</reference>
<protein>
    <recommendedName>
        <fullName evidence="3">Transposase</fullName>
    </recommendedName>
</protein>
<proteinExistence type="predicted"/>